<dbReference type="RefSeq" id="WP_353649947.1">
    <property type="nucleotide sequence ID" value="NZ_CP159218.1"/>
</dbReference>
<evidence type="ECO:0000256" key="2">
    <source>
        <dbReference type="ARBA" id="ARBA00022475"/>
    </source>
</evidence>
<dbReference type="Pfam" id="PF02653">
    <property type="entry name" value="BPD_transp_2"/>
    <property type="match status" value="1"/>
</dbReference>
<feature type="transmembrane region" description="Helical" evidence="7">
    <location>
        <begin position="207"/>
        <end position="229"/>
    </location>
</feature>
<dbReference type="GO" id="GO:0022857">
    <property type="term" value="F:transmembrane transporter activity"/>
    <property type="evidence" value="ECO:0007669"/>
    <property type="project" value="InterPro"/>
</dbReference>
<feature type="transmembrane region" description="Helical" evidence="7">
    <location>
        <begin position="260"/>
        <end position="282"/>
    </location>
</feature>
<evidence type="ECO:0000256" key="6">
    <source>
        <dbReference type="SAM" id="MobiDB-lite"/>
    </source>
</evidence>
<feature type="region of interest" description="Disordered" evidence="6">
    <location>
        <begin position="1"/>
        <end position="34"/>
    </location>
</feature>
<protein>
    <submittedName>
        <fullName evidence="8">ABC transporter permease</fullName>
    </submittedName>
</protein>
<feature type="compositionally biased region" description="Low complexity" evidence="6">
    <location>
        <begin position="18"/>
        <end position="30"/>
    </location>
</feature>
<dbReference type="GO" id="GO:0005886">
    <property type="term" value="C:plasma membrane"/>
    <property type="evidence" value="ECO:0007669"/>
    <property type="project" value="UniProtKB-SubCell"/>
</dbReference>
<dbReference type="CDD" id="cd06579">
    <property type="entry name" value="TM_PBP1_transp_AraH_like"/>
    <property type="match status" value="1"/>
</dbReference>
<reference evidence="8" key="1">
    <citation type="submission" date="2024-05" db="EMBL/GenBank/DDBJ databases">
        <authorList>
            <person name="Cai S.Y."/>
            <person name="Jin L.M."/>
            <person name="Li H.R."/>
        </authorList>
    </citation>
    <scope>NUCLEOTIDE SEQUENCE</scope>
    <source>
        <strain evidence="8">A5-74</strain>
    </source>
</reference>
<evidence type="ECO:0000256" key="1">
    <source>
        <dbReference type="ARBA" id="ARBA00004651"/>
    </source>
</evidence>
<evidence type="ECO:0000256" key="3">
    <source>
        <dbReference type="ARBA" id="ARBA00022692"/>
    </source>
</evidence>
<dbReference type="EMBL" id="CP159218">
    <property type="protein sequence ID" value="XCG64334.1"/>
    <property type="molecule type" value="Genomic_DNA"/>
</dbReference>
<feature type="transmembrane region" description="Helical" evidence="7">
    <location>
        <begin position="136"/>
        <end position="155"/>
    </location>
</feature>
<comment type="subcellular location">
    <subcellularLocation>
        <location evidence="1">Cell membrane</location>
        <topology evidence="1">Multi-pass membrane protein</topology>
    </subcellularLocation>
</comment>
<feature type="transmembrane region" description="Helical" evidence="7">
    <location>
        <begin position="329"/>
        <end position="355"/>
    </location>
</feature>
<name>A0AAU8DT14_9ACTN</name>
<dbReference type="InterPro" id="IPR001851">
    <property type="entry name" value="ABC_transp_permease"/>
</dbReference>
<dbReference type="PANTHER" id="PTHR32196">
    <property type="entry name" value="ABC TRANSPORTER PERMEASE PROTEIN YPHD-RELATED-RELATED"/>
    <property type="match status" value="1"/>
</dbReference>
<feature type="transmembrane region" description="Helical" evidence="7">
    <location>
        <begin position="167"/>
        <end position="186"/>
    </location>
</feature>
<evidence type="ECO:0000256" key="4">
    <source>
        <dbReference type="ARBA" id="ARBA00022989"/>
    </source>
</evidence>
<keyword evidence="5 7" id="KW-0472">Membrane</keyword>
<gene>
    <name evidence="8" type="ORF">ABLG96_03005</name>
</gene>
<evidence type="ECO:0000313" key="8">
    <source>
        <dbReference type="EMBL" id="XCG64334.1"/>
    </source>
</evidence>
<sequence length="386" mass="39770">MSTTPSLSKPDGPTPGKPVAAGSSPVSGPSPGVPRDEELSGNLFSNLFKRQTTWIFLVLVVLVVFFGIQSGGRFSTASNFLLISQNVAVLAVIAVGMTFVIITSGIDLSVGSVLVFASVVSAKVMSSMADSNGPGLVILVGVLVAVFTGAAWGLINGFLVAKAKVPPLIVTLGTLSASLGLAQVISKGVDIPIGKVQALTDFGIYQRILGVPALVVVALVILVIGGVVLHKTKFGRYTYAIGSNEEASRRVGIKVDRHLILIYLYTGALAGVGAVMFLAQFTTTSIAGGTQTNLNVITAVVIGGTSIFGGLGTMFGTVVGLFIPAVLQSGLVIIGVQSFWQLVAVGAVLVAAVYVDQTRRKAALRGSRTSTPFGKRAGRKVIATDK</sequence>
<dbReference type="PANTHER" id="PTHR32196:SF72">
    <property type="entry name" value="RIBOSE IMPORT PERMEASE PROTEIN RBSC"/>
    <property type="match status" value="1"/>
</dbReference>
<feature type="transmembrane region" description="Helical" evidence="7">
    <location>
        <begin position="294"/>
        <end position="323"/>
    </location>
</feature>
<organism evidence="8">
    <name type="scientific">Nakamurella sp. A5-74</name>
    <dbReference type="NCBI Taxonomy" id="3158264"/>
    <lineage>
        <taxon>Bacteria</taxon>
        <taxon>Bacillati</taxon>
        <taxon>Actinomycetota</taxon>
        <taxon>Actinomycetes</taxon>
        <taxon>Nakamurellales</taxon>
        <taxon>Nakamurellaceae</taxon>
        <taxon>Nakamurella</taxon>
    </lineage>
</organism>
<feature type="transmembrane region" description="Helical" evidence="7">
    <location>
        <begin position="51"/>
        <end position="68"/>
    </location>
</feature>
<keyword evidence="4 7" id="KW-1133">Transmembrane helix</keyword>
<accession>A0AAU8DT14</accession>
<dbReference type="AlphaFoldDB" id="A0AAU8DT14"/>
<keyword evidence="3 7" id="KW-0812">Transmembrane</keyword>
<evidence type="ECO:0000256" key="7">
    <source>
        <dbReference type="SAM" id="Phobius"/>
    </source>
</evidence>
<evidence type="ECO:0000256" key="5">
    <source>
        <dbReference type="ARBA" id="ARBA00023136"/>
    </source>
</evidence>
<proteinExistence type="predicted"/>
<feature type="transmembrane region" description="Helical" evidence="7">
    <location>
        <begin position="80"/>
        <end position="102"/>
    </location>
</feature>
<keyword evidence="2" id="KW-1003">Cell membrane</keyword>